<organism evidence="1 2">
    <name type="scientific">Eumeta variegata</name>
    <name type="common">Bagworm moth</name>
    <name type="synonym">Eumeta japonica</name>
    <dbReference type="NCBI Taxonomy" id="151549"/>
    <lineage>
        <taxon>Eukaryota</taxon>
        <taxon>Metazoa</taxon>
        <taxon>Ecdysozoa</taxon>
        <taxon>Arthropoda</taxon>
        <taxon>Hexapoda</taxon>
        <taxon>Insecta</taxon>
        <taxon>Pterygota</taxon>
        <taxon>Neoptera</taxon>
        <taxon>Endopterygota</taxon>
        <taxon>Lepidoptera</taxon>
        <taxon>Glossata</taxon>
        <taxon>Ditrysia</taxon>
        <taxon>Tineoidea</taxon>
        <taxon>Psychidae</taxon>
        <taxon>Oiketicinae</taxon>
        <taxon>Eumeta</taxon>
    </lineage>
</organism>
<reference evidence="1 2" key="1">
    <citation type="journal article" date="2019" name="Commun. Biol.">
        <title>The bagworm genome reveals a unique fibroin gene that provides high tensile strength.</title>
        <authorList>
            <person name="Kono N."/>
            <person name="Nakamura H."/>
            <person name="Ohtoshi R."/>
            <person name="Tomita M."/>
            <person name="Numata K."/>
            <person name="Arakawa K."/>
        </authorList>
    </citation>
    <scope>NUCLEOTIDE SEQUENCE [LARGE SCALE GENOMIC DNA]</scope>
</reference>
<comment type="caution">
    <text evidence="1">The sequence shown here is derived from an EMBL/GenBank/DDBJ whole genome shotgun (WGS) entry which is preliminary data.</text>
</comment>
<protein>
    <submittedName>
        <fullName evidence="1">Uncharacterized protein</fullName>
    </submittedName>
</protein>
<proteinExistence type="predicted"/>
<dbReference type="Proteomes" id="UP000299102">
    <property type="component" value="Unassembled WGS sequence"/>
</dbReference>
<sequence>MFRVTPDAPTAVFRDVWPVTYAAFNETSRRAVNSRKTSKCESKVAHSTTVALPMLYERFVLLRTSKSGAEVFVIQSCWCRFWYELRVSTPRAVKRRNGTADRLSQ</sequence>
<dbReference type="EMBL" id="BGZK01000918">
    <property type="protein sequence ID" value="GBP65058.1"/>
    <property type="molecule type" value="Genomic_DNA"/>
</dbReference>
<accession>A0A4C1XNJ9</accession>
<evidence type="ECO:0000313" key="1">
    <source>
        <dbReference type="EMBL" id="GBP65058.1"/>
    </source>
</evidence>
<gene>
    <name evidence="1" type="ORF">EVAR_46852_1</name>
</gene>
<dbReference type="AlphaFoldDB" id="A0A4C1XNJ9"/>
<evidence type="ECO:0000313" key="2">
    <source>
        <dbReference type="Proteomes" id="UP000299102"/>
    </source>
</evidence>
<name>A0A4C1XNJ9_EUMVA</name>
<keyword evidence="2" id="KW-1185">Reference proteome</keyword>